<keyword evidence="1" id="KW-0472">Membrane</keyword>
<feature type="transmembrane region" description="Helical" evidence="1">
    <location>
        <begin position="20"/>
        <end position="41"/>
    </location>
</feature>
<keyword evidence="1" id="KW-0812">Transmembrane</keyword>
<feature type="domain" description="Nitroreductase" evidence="2">
    <location>
        <begin position="20"/>
        <end position="110"/>
    </location>
</feature>
<comment type="caution">
    <text evidence="3">The sequence shown here is derived from an EMBL/GenBank/DDBJ whole genome shotgun (WGS) entry which is preliminary data.</text>
</comment>
<dbReference type="PANTHER" id="PTHR43745:SF2">
    <property type="entry name" value="NITROREDUCTASE MJ1384-RELATED"/>
    <property type="match status" value="1"/>
</dbReference>
<evidence type="ECO:0000259" key="2">
    <source>
        <dbReference type="Pfam" id="PF00881"/>
    </source>
</evidence>
<evidence type="ECO:0000256" key="1">
    <source>
        <dbReference type="SAM" id="Phobius"/>
    </source>
</evidence>
<dbReference type="SUPFAM" id="SSF55469">
    <property type="entry name" value="FMN-dependent nitroreductase-like"/>
    <property type="match status" value="1"/>
</dbReference>
<organism evidence="3 4">
    <name type="scientific">Candidatus Muproteobacteria bacterium RBG_16_65_34</name>
    <dbReference type="NCBI Taxonomy" id="1817760"/>
    <lineage>
        <taxon>Bacteria</taxon>
        <taxon>Pseudomonadati</taxon>
        <taxon>Pseudomonadota</taxon>
        <taxon>Candidatus Muproteobacteria</taxon>
    </lineage>
</organism>
<accession>A0A1F6TQM3</accession>
<dbReference type="Gene3D" id="3.40.109.10">
    <property type="entry name" value="NADH Oxidase"/>
    <property type="match status" value="1"/>
</dbReference>
<keyword evidence="1" id="KW-1133">Transmembrane helix</keyword>
<dbReference type="AlphaFoldDB" id="A0A1F6TQM3"/>
<reference evidence="3 4" key="1">
    <citation type="journal article" date="2016" name="Nat. Commun.">
        <title>Thousands of microbial genomes shed light on interconnected biogeochemical processes in an aquifer system.</title>
        <authorList>
            <person name="Anantharaman K."/>
            <person name="Brown C.T."/>
            <person name="Hug L.A."/>
            <person name="Sharon I."/>
            <person name="Castelle C.J."/>
            <person name="Probst A.J."/>
            <person name="Thomas B.C."/>
            <person name="Singh A."/>
            <person name="Wilkins M.J."/>
            <person name="Karaoz U."/>
            <person name="Brodie E.L."/>
            <person name="Williams K.H."/>
            <person name="Hubbard S.S."/>
            <person name="Banfield J.F."/>
        </authorList>
    </citation>
    <scope>NUCLEOTIDE SEQUENCE [LARGE SCALE GENOMIC DNA]</scope>
</reference>
<dbReference type="InterPro" id="IPR052544">
    <property type="entry name" value="Bacteriocin_Proc_Enz"/>
</dbReference>
<gene>
    <name evidence="3" type="ORF">A2151_01685</name>
</gene>
<evidence type="ECO:0000313" key="4">
    <source>
        <dbReference type="Proteomes" id="UP000178885"/>
    </source>
</evidence>
<dbReference type="EMBL" id="MFSU01000056">
    <property type="protein sequence ID" value="OGI47433.1"/>
    <property type="molecule type" value="Genomic_DNA"/>
</dbReference>
<protein>
    <recommendedName>
        <fullName evidence="2">Nitroreductase domain-containing protein</fullName>
    </recommendedName>
</protein>
<evidence type="ECO:0000313" key="3">
    <source>
        <dbReference type="EMBL" id="OGI47433.1"/>
    </source>
</evidence>
<sequence length="113" mass="11905">MPDRHRLAHTGVGDVRRALAAAALGQAWIADAAAVLVIAAVEQRTTRRYGGRGVRYVHFEVGHAAQNVALQAAALGLGTVTVGAFDDDRVGELLALPEGEAPLYVMPLGRPRV</sequence>
<dbReference type="InterPro" id="IPR000415">
    <property type="entry name" value="Nitroreductase-like"/>
</dbReference>
<proteinExistence type="predicted"/>
<name>A0A1F6TQM3_9PROT</name>
<dbReference type="PANTHER" id="PTHR43745">
    <property type="entry name" value="NITROREDUCTASE MJ1384-RELATED"/>
    <property type="match status" value="1"/>
</dbReference>
<dbReference type="Proteomes" id="UP000178885">
    <property type="component" value="Unassembled WGS sequence"/>
</dbReference>
<dbReference type="STRING" id="1817760.A2151_01685"/>
<dbReference type="Pfam" id="PF00881">
    <property type="entry name" value="Nitroreductase"/>
    <property type="match status" value="1"/>
</dbReference>
<dbReference type="GO" id="GO:0016491">
    <property type="term" value="F:oxidoreductase activity"/>
    <property type="evidence" value="ECO:0007669"/>
    <property type="project" value="InterPro"/>
</dbReference>
<dbReference type="InterPro" id="IPR029479">
    <property type="entry name" value="Nitroreductase"/>
</dbReference>